<keyword evidence="2" id="KW-1185">Reference proteome</keyword>
<dbReference type="Proteomes" id="UP000663873">
    <property type="component" value="Unassembled WGS sequence"/>
</dbReference>
<name>A0A821ZZA3_9BILA</name>
<dbReference type="AlphaFoldDB" id="A0A821ZZA3"/>
<evidence type="ECO:0000313" key="2">
    <source>
        <dbReference type="Proteomes" id="UP000663873"/>
    </source>
</evidence>
<evidence type="ECO:0000313" key="1">
    <source>
        <dbReference type="EMBL" id="CAF4979740.1"/>
    </source>
</evidence>
<gene>
    <name evidence="1" type="ORF">UJA718_LOCUS49237</name>
</gene>
<dbReference type="EMBL" id="CAJOBP010102403">
    <property type="protein sequence ID" value="CAF4979740.1"/>
    <property type="molecule type" value="Genomic_DNA"/>
</dbReference>
<proteinExistence type="predicted"/>
<accession>A0A821ZZA3</accession>
<reference evidence="1" key="1">
    <citation type="submission" date="2021-02" db="EMBL/GenBank/DDBJ databases">
        <authorList>
            <person name="Nowell W R."/>
        </authorList>
    </citation>
    <scope>NUCLEOTIDE SEQUENCE</scope>
</reference>
<feature type="non-terminal residue" evidence="1">
    <location>
        <position position="1"/>
    </location>
</feature>
<organism evidence="1 2">
    <name type="scientific">Rotaria socialis</name>
    <dbReference type="NCBI Taxonomy" id="392032"/>
    <lineage>
        <taxon>Eukaryota</taxon>
        <taxon>Metazoa</taxon>
        <taxon>Spiralia</taxon>
        <taxon>Gnathifera</taxon>
        <taxon>Rotifera</taxon>
        <taxon>Eurotatoria</taxon>
        <taxon>Bdelloidea</taxon>
        <taxon>Philodinida</taxon>
        <taxon>Philodinidae</taxon>
        <taxon>Rotaria</taxon>
    </lineage>
</organism>
<sequence>MQGNQMWTYENDMLRHASGFCMELSSKNDKDVYMSN</sequence>
<comment type="caution">
    <text evidence="1">The sequence shown here is derived from an EMBL/GenBank/DDBJ whole genome shotgun (WGS) entry which is preliminary data.</text>
</comment>
<protein>
    <submittedName>
        <fullName evidence="1">Uncharacterized protein</fullName>
    </submittedName>
</protein>